<reference evidence="2" key="1">
    <citation type="submission" date="2022-05" db="EMBL/GenBank/DDBJ databases">
        <title>Halomonas geminus sp. nov. and Halomonas llamarensis sp. nov. isolated from high-altitude salars of the Atacama Desert.</title>
        <authorList>
            <person name="Hintersatz C."/>
            <person name="Rojas L.A."/>
            <person name="Wei T.-S."/>
            <person name="Kutschke S."/>
            <person name="Lehmann F."/>
            <person name="Jain R."/>
            <person name="Pollmann K."/>
        </authorList>
    </citation>
    <scope>NUCLEOTIDE SEQUENCE</scope>
    <source>
        <strain evidence="2">ATCHA</strain>
    </source>
</reference>
<protein>
    <submittedName>
        <fullName evidence="2">Holin</fullName>
    </submittedName>
</protein>
<dbReference type="RefSeq" id="WP_250084439.1">
    <property type="nucleotide sequence ID" value="NZ_JAMJPJ010000059.1"/>
</dbReference>
<name>A0ABT0SV78_9GAMM</name>
<dbReference type="InterPro" id="IPR025140">
    <property type="entry name" value="Holin_2-3"/>
</dbReference>
<keyword evidence="1" id="KW-0812">Transmembrane</keyword>
<proteinExistence type="predicted"/>
<evidence type="ECO:0000256" key="1">
    <source>
        <dbReference type="SAM" id="Phobius"/>
    </source>
</evidence>
<feature type="transmembrane region" description="Helical" evidence="1">
    <location>
        <begin position="40"/>
        <end position="58"/>
    </location>
</feature>
<feature type="transmembrane region" description="Helical" evidence="1">
    <location>
        <begin position="87"/>
        <end position="104"/>
    </location>
</feature>
<dbReference type="Proteomes" id="UP001165308">
    <property type="component" value="Unassembled WGS sequence"/>
</dbReference>
<feature type="transmembrane region" description="Helical" evidence="1">
    <location>
        <begin position="16"/>
        <end position="34"/>
    </location>
</feature>
<keyword evidence="1" id="KW-1133">Transmembrane helix</keyword>
<evidence type="ECO:0000313" key="3">
    <source>
        <dbReference type="Proteomes" id="UP001165308"/>
    </source>
</evidence>
<keyword evidence="3" id="KW-1185">Reference proteome</keyword>
<sequence>MKITSLSPKLLDKLRIGPWLILAIITTIGVGFLYPHQLGVLLWSLTKLCWGAYLGYWIDRSIFPYARPDRFSPDNDPSGRSLWELLMLRRAIIIAAAVLALGLGV</sequence>
<evidence type="ECO:0000313" key="2">
    <source>
        <dbReference type="EMBL" id="MCL7931733.1"/>
    </source>
</evidence>
<comment type="caution">
    <text evidence="2">The sequence shown here is derived from an EMBL/GenBank/DDBJ whole genome shotgun (WGS) entry which is preliminary data.</text>
</comment>
<dbReference type="EMBL" id="JAMJPJ010000059">
    <property type="protein sequence ID" value="MCL7931733.1"/>
    <property type="molecule type" value="Genomic_DNA"/>
</dbReference>
<gene>
    <name evidence="2" type="ORF">M8006_17415</name>
</gene>
<accession>A0ABT0SV78</accession>
<dbReference type="Pfam" id="PF13272">
    <property type="entry name" value="Holin_2-3"/>
    <property type="match status" value="1"/>
</dbReference>
<keyword evidence="1" id="KW-0472">Membrane</keyword>
<organism evidence="2 3">
    <name type="scientific">Halomonas llamarensis</name>
    <dbReference type="NCBI Taxonomy" id="2945104"/>
    <lineage>
        <taxon>Bacteria</taxon>
        <taxon>Pseudomonadati</taxon>
        <taxon>Pseudomonadota</taxon>
        <taxon>Gammaproteobacteria</taxon>
        <taxon>Oceanospirillales</taxon>
        <taxon>Halomonadaceae</taxon>
        <taxon>Halomonas</taxon>
    </lineage>
</organism>